<protein>
    <submittedName>
        <fullName evidence="2">Uncharacterized protein</fullName>
    </submittedName>
</protein>
<keyword evidence="1" id="KW-0812">Transmembrane</keyword>
<gene>
    <name evidence="2" type="ORF">CFS9_38230</name>
</gene>
<evidence type="ECO:0000256" key="1">
    <source>
        <dbReference type="SAM" id="Phobius"/>
    </source>
</evidence>
<dbReference type="RefSeq" id="WP_369616186.1">
    <property type="nucleotide sequence ID" value="NZ_AP031573.1"/>
</dbReference>
<sequence>MDISFFSSTIVQVAISLIISWALFALLCSMILELTVQIKSERGRFFRSKIIEKLFDFSNQINWGLLMYNNSNIRLLTKSEKAPPTEITPKTLAEVLVDTVANAQAAKILLQDDEVNHEKKYSNDLLNNFEFAITYLGQSDLILMLRNAMNKAKIRASNTETGTTEKILYEELIKEVTIWFDQFSDRTSVWYKKLSRKRLFIIGLLVSCIINIDSIVLFKYYDTNPTARTAMIDYYTKNKMQLEVLSAKYAAPGQGTVTDTAALNATKKDIKGLAKQIDSLKTNLDLPIGWKKAQCADVKSSSEKDCFTFSCILLKILGIVVSAFAASLGAPFWFDILKKATTTTAQTVIKEV</sequence>
<keyword evidence="1" id="KW-1133">Transmembrane helix</keyword>
<feature type="transmembrane region" description="Helical" evidence="1">
    <location>
        <begin position="199"/>
        <end position="221"/>
    </location>
</feature>
<proteinExistence type="predicted"/>
<feature type="transmembrane region" description="Helical" evidence="1">
    <location>
        <begin position="6"/>
        <end position="32"/>
    </location>
</feature>
<accession>A0AAT9H6R8</accession>
<keyword evidence="1" id="KW-0472">Membrane</keyword>
<organism evidence="2">
    <name type="scientific">Flavobacterium sp. CFS9</name>
    <dbReference type="NCBI Taxonomy" id="3143118"/>
    <lineage>
        <taxon>Bacteria</taxon>
        <taxon>Pseudomonadati</taxon>
        <taxon>Bacteroidota</taxon>
        <taxon>Flavobacteriia</taxon>
        <taxon>Flavobacteriales</taxon>
        <taxon>Flavobacteriaceae</taxon>
        <taxon>Flavobacterium</taxon>
    </lineage>
</organism>
<dbReference type="AlphaFoldDB" id="A0AAT9H6R8"/>
<dbReference type="EMBL" id="AP031573">
    <property type="protein sequence ID" value="BFM45182.1"/>
    <property type="molecule type" value="Genomic_DNA"/>
</dbReference>
<feature type="transmembrane region" description="Helical" evidence="1">
    <location>
        <begin position="307"/>
        <end position="334"/>
    </location>
</feature>
<name>A0AAT9H6R8_9FLAO</name>
<reference evidence="2" key="1">
    <citation type="submission" date="2024-05" db="EMBL/GenBank/DDBJ databases">
        <title>Whole-Genome Sequence of CFS9, a Potential Fish Probiotic Isolated from the Body Surface of Silurus asotus.</title>
        <authorList>
            <person name="Kojima M."/>
            <person name="Tobioka K."/>
            <person name="Yokota K."/>
            <person name="Nakatani H."/>
            <person name="Hori K."/>
            <person name="Tamaru Y."/>
            <person name="Okazaki F."/>
        </authorList>
    </citation>
    <scope>NUCLEOTIDE SEQUENCE</scope>
    <source>
        <strain evidence="2">CFS9</strain>
    </source>
</reference>
<evidence type="ECO:0000313" key="2">
    <source>
        <dbReference type="EMBL" id="BFM45182.1"/>
    </source>
</evidence>